<feature type="region of interest" description="Disordered" evidence="8">
    <location>
        <begin position="219"/>
        <end position="283"/>
    </location>
</feature>
<dbReference type="PROSITE" id="PS50968">
    <property type="entry name" value="BIOTINYL_LIPOYL"/>
    <property type="match status" value="2"/>
</dbReference>
<evidence type="ECO:0000256" key="5">
    <source>
        <dbReference type="ARBA" id="ARBA00022823"/>
    </source>
</evidence>
<dbReference type="EMBL" id="BSFD01000004">
    <property type="protein sequence ID" value="GLK48843.1"/>
    <property type="molecule type" value="Genomic_DNA"/>
</dbReference>
<dbReference type="EC" id="2.3.1.-" evidence="7"/>
<dbReference type="Pfam" id="PF02817">
    <property type="entry name" value="E3_binding"/>
    <property type="match status" value="1"/>
</dbReference>
<dbReference type="Gene3D" id="4.10.320.10">
    <property type="entry name" value="E3-binding domain"/>
    <property type="match status" value="1"/>
</dbReference>
<evidence type="ECO:0000259" key="10">
    <source>
        <dbReference type="PROSITE" id="PS51826"/>
    </source>
</evidence>
<dbReference type="InterPro" id="IPR036625">
    <property type="entry name" value="E3-bd_dom_sf"/>
</dbReference>
<dbReference type="PROSITE" id="PS00189">
    <property type="entry name" value="LIPOYL"/>
    <property type="match status" value="2"/>
</dbReference>
<evidence type="ECO:0000256" key="6">
    <source>
        <dbReference type="ARBA" id="ARBA00023315"/>
    </source>
</evidence>
<dbReference type="RefSeq" id="WP_271165057.1">
    <property type="nucleotide sequence ID" value="NZ_BSFD01000004.1"/>
</dbReference>
<keyword evidence="6 7" id="KW-0012">Acyltransferase</keyword>
<dbReference type="InterPro" id="IPR023213">
    <property type="entry name" value="CAT-like_dom_sf"/>
</dbReference>
<feature type="region of interest" description="Disordered" evidence="8">
    <location>
        <begin position="81"/>
        <end position="131"/>
    </location>
</feature>
<keyword evidence="12" id="KW-1185">Reference proteome</keyword>
<evidence type="ECO:0000256" key="3">
    <source>
        <dbReference type="ARBA" id="ARBA00011484"/>
    </source>
</evidence>
<dbReference type="InterPro" id="IPR004167">
    <property type="entry name" value="PSBD"/>
</dbReference>
<dbReference type="InterPro" id="IPR011053">
    <property type="entry name" value="Single_hybrid_motif"/>
</dbReference>
<comment type="cofactor">
    <cofactor evidence="1 7">
        <name>(R)-lipoate</name>
        <dbReference type="ChEBI" id="CHEBI:83088"/>
    </cofactor>
</comment>
<evidence type="ECO:0000256" key="7">
    <source>
        <dbReference type="RuleBase" id="RU003423"/>
    </source>
</evidence>
<feature type="domain" description="Lipoyl-binding" evidence="9">
    <location>
        <begin position="3"/>
        <end position="78"/>
    </location>
</feature>
<accession>A0ABQ5T8W2</accession>
<evidence type="ECO:0000256" key="1">
    <source>
        <dbReference type="ARBA" id="ARBA00001938"/>
    </source>
</evidence>
<protein>
    <recommendedName>
        <fullName evidence="7">Dihydrolipoamide acetyltransferase component of pyruvate dehydrogenase complex</fullName>
        <ecNumber evidence="7">2.3.1.-</ecNumber>
    </recommendedName>
</protein>
<comment type="similarity">
    <text evidence="2 7">Belongs to the 2-oxoacid dehydrogenase family.</text>
</comment>
<name>A0ABQ5T8W2_9CAUL</name>
<comment type="subunit">
    <text evidence="3">Forms a 24-polypeptide structural core with octahedral symmetry.</text>
</comment>
<reference evidence="11" key="2">
    <citation type="submission" date="2023-01" db="EMBL/GenBank/DDBJ databases">
        <authorList>
            <person name="Sun Q."/>
            <person name="Evtushenko L."/>
        </authorList>
    </citation>
    <scope>NUCLEOTIDE SEQUENCE</scope>
    <source>
        <strain evidence="11">VKM B-1499</strain>
    </source>
</reference>
<dbReference type="PROSITE" id="PS51826">
    <property type="entry name" value="PSBD"/>
    <property type="match status" value="1"/>
</dbReference>
<feature type="domain" description="Lipoyl-binding" evidence="9">
    <location>
        <begin position="133"/>
        <end position="208"/>
    </location>
</feature>
<evidence type="ECO:0000256" key="4">
    <source>
        <dbReference type="ARBA" id="ARBA00022679"/>
    </source>
</evidence>
<dbReference type="GO" id="GO:0016746">
    <property type="term" value="F:acyltransferase activity"/>
    <property type="evidence" value="ECO:0007669"/>
    <property type="project" value="UniProtKB-KW"/>
</dbReference>
<dbReference type="SUPFAM" id="SSF52777">
    <property type="entry name" value="CoA-dependent acyltransferases"/>
    <property type="match status" value="1"/>
</dbReference>
<feature type="compositionally biased region" description="Polar residues" evidence="8">
    <location>
        <begin position="219"/>
        <end position="230"/>
    </location>
</feature>
<dbReference type="InterPro" id="IPR001078">
    <property type="entry name" value="2-oxoacid_DH_actylTfrase"/>
</dbReference>
<dbReference type="Gene3D" id="3.30.559.10">
    <property type="entry name" value="Chloramphenicol acetyltransferase-like domain"/>
    <property type="match status" value="1"/>
</dbReference>
<dbReference type="Proteomes" id="UP001143509">
    <property type="component" value="Unassembled WGS sequence"/>
</dbReference>
<gene>
    <name evidence="11" type="primary">bkdB</name>
    <name evidence="11" type="ORF">GCM10017620_18160</name>
</gene>
<keyword evidence="5 7" id="KW-0450">Lipoyl</keyword>
<comment type="caution">
    <text evidence="11">The sequence shown here is derived from an EMBL/GenBank/DDBJ whole genome shotgun (WGS) entry which is preliminary data.</text>
</comment>
<dbReference type="PANTHER" id="PTHR43178:SF5">
    <property type="entry name" value="LIPOAMIDE ACYLTRANSFERASE COMPONENT OF BRANCHED-CHAIN ALPHA-KETO ACID DEHYDROGENASE COMPLEX, MITOCHONDRIAL"/>
    <property type="match status" value="1"/>
</dbReference>
<keyword evidence="4 7" id="KW-0808">Transferase</keyword>
<dbReference type="SUPFAM" id="SSF51230">
    <property type="entry name" value="Single hybrid motif"/>
    <property type="match status" value="2"/>
</dbReference>
<feature type="compositionally biased region" description="Pro residues" evidence="8">
    <location>
        <begin position="90"/>
        <end position="99"/>
    </location>
</feature>
<evidence type="ECO:0000313" key="12">
    <source>
        <dbReference type="Proteomes" id="UP001143509"/>
    </source>
</evidence>
<sequence>MGRFVFKLPDVGEGTAEAELVGWHVKIGDVVAEDQIVADVMTDKATVEITAPVSGKVIALHGEPGAMVPVRGPLVEFEVEGAGNAEEASPPSPASPVLPPRGGDRAASNPPPLGEVAPKATEGADAPQTSTGNYVFKLPDVGEGTAEAELVGWHVKVGDAVEEDQIIADIMTDKATVEITSPVAGVVVALYGEAGQQVPVGGPLVAFDVAGAGNVAKSTVQAPSVASGDTSPKGGGSAPTAAPKSPPPGGSTRAAGEEGKSVAPPALTGRAPGERPLASPAVRNRARDLGVDLTFVPGTGPAGRITNEDLDGFIARGGAQPASTPSGGGSTYAKAEGTTEVRIIGLRRKIAEKMAESVRRIPHITYVEEIDVTALEELRAHLNATKSKDQPKLNVLPFIARAIVVALRDQPQINAHYDDEAGVLTQHAPVHLGIAAQTPNGLMVPVVRHAEARDPYDTALEIARVSGAAKDGSAKREELSGSTITITSLGTLGGVVHTPIINHPEVAIVGPNKIAERVVVRDGQMVVRKMMNLSSSFDHRIVDGYDAAVFVQRIKGLLEQPATLWMG</sequence>
<evidence type="ECO:0000259" key="9">
    <source>
        <dbReference type="PROSITE" id="PS50968"/>
    </source>
</evidence>
<dbReference type="Pfam" id="PF00198">
    <property type="entry name" value="2-oxoacid_dh"/>
    <property type="match status" value="1"/>
</dbReference>
<feature type="domain" description="Peripheral subunit-binding (PSBD)" evidence="10">
    <location>
        <begin position="277"/>
        <end position="314"/>
    </location>
</feature>
<evidence type="ECO:0000256" key="2">
    <source>
        <dbReference type="ARBA" id="ARBA00007317"/>
    </source>
</evidence>
<reference evidence="11" key="1">
    <citation type="journal article" date="2014" name="Int. J. Syst. Evol. Microbiol.">
        <title>Complete genome of a new Firmicutes species belonging to the dominant human colonic microbiota ('Ruminococcus bicirculans') reveals two chromosomes and a selective capacity to utilize plant glucans.</title>
        <authorList>
            <consortium name="NISC Comparative Sequencing Program"/>
            <person name="Wegmann U."/>
            <person name="Louis P."/>
            <person name="Goesmann A."/>
            <person name="Henrissat B."/>
            <person name="Duncan S.H."/>
            <person name="Flint H.J."/>
        </authorList>
    </citation>
    <scope>NUCLEOTIDE SEQUENCE</scope>
    <source>
        <strain evidence="11">VKM B-1499</strain>
    </source>
</reference>
<dbReference type="Pfam" id="PF00364">
    <property type="entry name" value="Biotin_lipoyl"/>
    <property type="match status" value="2"/>
</dbReference>
<proteinExistence type="inferred from homology"/>
<dbReference type="Gene3D" id="2.40.50.100">
    <property type="match status" value="2"/>
</dbReference>
<dbReference type="InterPro" id="IPR003016">
    <property type="entry name" value="2-oxoA_DH_lipoyl-BS"/>
</dbReference>
<dbReference type="PANTHER" id="PTHR43178">
    <property type="entry name" value="DIHYDROLIPOAMIDE ACETYLTRANSFERASE COMPONENT OF PYRUVATE DEHYDROGENASE COMPLEX"/>
    <property type="match status" value="1"/>
</dbReference>
<evidence type="ECO:0000256" key="8">
    <source>
        <dbReference type="SAM" id="MobiDB-lite"/>
    </source>
</evidence>
<dbReference type="InterPro" id="IPR050743">
    <property type="entry name" value="2-oxoacid_DH_E2_comp"/>
</dbReference>
<dbReference type="CDD" id="cd06849">
    <property type="entry name" value="lipoyl_domain"/>
    <property type="match status" value="2"/>
</dbReference>
<dbReference type="InterPro" id="IPR000089">
    <property type="entry name" value="Biotin_lipoyl"/>
</dbReference>
<evidence type="ECO:0000313" key="11">
    <source>
        <dbReference type="EMBL" id="GLK48843.1"/>
    </source>
</evidence>
<organism evidence="11 12">
    <name type="scientific">Brevundimonas intermedia</name>
    <dbReference type="NCBI Taxonomy" id="74315"/>
    <lineage>
        <taxon>Bacteria</taxon>
        <taxon>Pseudomonadati</taxon>
        <taxon>Pseudomonadota</taxon>
        <taxon>Alphaproteobacteria</taxon>
        <taxon>Caulobacterales</taxon>
        <taxon>Caulobacteraceae</taxon>
        <taxon>Brevundimonas</taxon>
    </lineage>
</organism>
<dbReference type="SUPFAM" id="SSF47005">
    <property type="entry name" value="Peripheral subunit-binding domain of 2-oxo acid dehydrogenase complex"/>
    <property type="match status" value="1"/>
</dbReference>